<evidence type="ECO:0000256" key="1">
    <source>
        <dbReference type="ARBA" id="ARBA00004365"/>
    </source>
</evidence>
<evidence type="ECO:0000313" key="7">
    <source>
        <dbReference type="EMBL" id="TRW45614.1"/>
    </source>
</evidence>
<gene>
    <name evidence="7" type="primary">flgL</name>
    <name evidence="7" type="ORF">FJ693_08765</name>
</gene>
<feature type="region of interest" description="Disordered" evidence="4">
    <location>
        <begin position="190"/>
        <end position="212"/>
    </location>
</feature>
<dbReference type="Gene3D" id="1.20.1330.10">
    <property type="entry name" value="f41 fragment of flagellin, N-terminal domain"/>
    <property type="match status" value="1"/>
</dbReference>
<dbReference type="GO" id="GO:0071973">
    <property type="term" value="P:bacterial-type flagellum-dependent cell motility"/>
    <property type="evidence" value="ECO:0007669"/>
    <property type="project" value="InterPro"/>
</dbReference>
<dbReference type="EMBL" id="VJXR01000020">
    <property type="protein sequence ID" value="TRW45614.1"/>
    <property type="molecule type" value="Genomic_DNA"/>
</dbReference>
<name>A0A552WSB6_9MICO</name>
<keyword evidence="7" id="KW-0282">Flagellum</keyword>
<keyword evidence="3" id="KW-0975">Bacterial flagellum</keyword>
<reference evidence="7 8" key="1">
    <citation type="submission" date="2019-07" db="EMBL/GenBank/DDBJ databases">
        <title>Georgenia wutianyii sp. nov. and Georgenia *** sp. nov. isolated from plateau pika (Ochotona curzoniae) in the Qinghai-Tibet plateau of China.</title>
        <authorList>
            <person name="Tian Z."/>
        </authorList>
    </citation>
    <scope>NUCLEOTIDE SEQUENCE [LARGE SCALE GENOMIC DNA]</scope>
    <source>
        <strain evidence="7 8">Z446</strain>
    </source>
</reference>
<dbReference type="InterPro" id="IPR046358">
    <property type="entry name" value="Flagellin_C"/>
</dbReference>
<protein>
    <submittedName>
        <fullName evidence="7">Flagellar hook-associated protein 3</fullName>
    </submittedName>
</protein>
<keyword evidence="7" id="KW-0969">Cilium</keyword>
<dbReference type="InterPro" id="IPR013384">
    <property type="entry name" value="Flagell_FlgL"/>
</dbReference>
<dbReference type="Pfam" id="PF00700">
    <property type="entry name" value="Flagellin_C"/>
    <property type="match status" value="1"/>
</dbReference>
<dbReference type="InterPro" id="IPR001492">
    <property type="entry name" value="Flagellin"/>
</dbReference>
<evidence type="ECO:0000256" key="3">
    <source>
        <dbReference type="ARBA" id="ARBA00023143"/>
    </source>
</evidence>
<accession>A0A552WSB6</accession>
<keyword evidence="7" id="KW-0966">Cell projection</keyword>
<feature type="domain" description="Flagellin N-terminal" evidence="5">
    <location>
        <begin position="7"/>
        <end position="141"/>
    </location>
</feature>
<dbReference type="PANTHER" id="PTHR42792">
    <property type="entry name" value="FLAGELLIN"/>
    <property type="match status" value="1"/>
</dbReference>
<comment type="subcellular location">
    <subcellularLocation>
        <location evidence="1">Bacterial flagellum</location>
    </subcellularLocation>
</comment>
<evidence type="ECO:0000256" key="2">
    <source>
        <dbReference type="ARBA" id="ARBA00005709"/>
    </source>
</evidence>
<dbReference type="SUPFAM" id="SSF64518">
    <property type="entry name" value="Phase 1 flagellin"/>
    <property type="match status" value="1"/>
</dbReference>
<dbReference type="InterPro" id="IPR001029">
    <property type="entry name" value="Flagellin_N"/>
</dbReference>
<organism evidence="7 8">
    <name type="scientific">Georgenia yuyongxinii</name>
    <dbReference type="NCBI Taxonomy" id="2589797"/>
    <lineage>
        <taxon>Bacteria</taxon>
        <taxon>Bacillati</taxon>
        <taxon>Actinomycetota</taxon>
        <taxon>Actinomycetes</taxon>
        <taxon>Micrococcales</taxon>
        <taxon>Bogoriellaceae</taxon>
        <taxon>Georgenia</taxon>
    </lineage>
</organism>
<evidence type="ECO:0000313" key="8">
    <source>
        <dbReference type="Proteomes" id="UP000318693"/>
    </source>
</evidence>
<sequence length="327" mass="35021">MINRVTQQGLQQQTLRNLQSNLSRISQLQQQLSSGKAITKASDDPAGMVDAMRIRGDQRANAQYTRNAADGVGWLSTVDSALQGSTALLTRARNLTVQGANAGALGPAAREALATEIEAISEALREQANSQYLGRSVFAGTSGANEAFGPRPDYEFTGQRTDGTPYPAVHRRVSDNTLVQVDSNGKAVFGTEPWRTVSNPPDPDRPATPTEVDATASAGTSVFALLKQVATDLRDGKEVSGYLTHIDIRMSAMLKEISASGTRYNQVLQAQDLLASDKVTLKGQLSDVEDVDLAETIVAIKTQEVAYQSALSATSRALQPSLLDFLR</sequence>
<dbReference type="PANTHER" id="PTHR42792:SF1">
    <property type="entry name" value="FLAGELLAR HOOK-ASSOCIATED PROTEIN 3"/>
    <property type="match status" value="1"/>
</dbReference>
<proteinExistence type="inferred from homology"/>
<dbReference type="GO" id="GO:0009424">
    <property type="term" value="C:bacterial-type flagellum hook"/>
    <property type="evidence" value="ECO:0007669"/>
    <property type="project" value="InterPro"/>
</dbReference>
<dbReference type="AlphaFoldDB" id="A0A552WSB6"/>
<dbReference type="NCBIfam" id="TIGR02550">
    <property type="entry name" value="flagell_flgL"/>
    <property type="match status" value="1"/>
</dbReference>
<dbReference type="Proteomes" id="UP000318693">
    <property type="component" value="Unassembled WGS sequence"/>
</dbReference>
<comment type="caution">
    <text evidence="7">The sequence shown here is derived from an EMBL/GenBank/DDBJ whole genome shotgun (WGS) entry which is preliminary data.</text>
</comment>
<evidence type="ECO:0000256" key="4">
    <source>
        <dbReference type="SAM" id="MobiDB-lite"/>
    </source>
</evidence>
<feature type="domain" description="Flagellin C-terminal" evidence="6">
    <location>
        <begin position="244"/>
        <end position="326"/>
    </location>
</feature>
<keyword evidence="8" id="KW-1185">Reference proteome</keyword>
<evidence type="ECO:0000259" key="6">
    <source>
        <dbReference type="Pfam" id="PF00700"/>
    </source>
</evidence>
<dbReference type="GO" id="GO:0005198">
    <property type="term" value="F:structural molecule activity"/>
    <property type="evidence" value="ECO:0007669"/>
    <property type="project" value="InterPro"/>
</dbReference>
<evidence type="ECO:0000259" key="5">
    <source>
        <dbReference type="Pfam" id="PF00669"/>
    </source>
</evidence>
<dbReference type="Pfam" id="PF00669">
    <property type="entry name" value="Flagellin_N"/>
    <property type="match status" value="1"/>
</dbReference>
<comment type="similarity">
    <text evidence="2">Belongs to the bacterial flagellin family.</text>
</comment>
<dbReference type="RefSeq" id="WP_143418164.1">
    <property type="nucleotide sequence ID" value="NZ_VJXR01000020.1"/>
</dbReference>